<organism evidence="2 3">
    <name type="scientific">Cotesia congregata filamentous virus 1</name>
    <dbReference type="NCBI Taxonomy" id="3064291"/>
    <lineage>
        <taxon>Viruses</taxon>
        <taxon>Viruses incertae sedis</taxon>
        <taxon>Naldaviricetes</taxon>
        <taxon>Lefavirales</taxon>
        <taxon>Filamentoviridae</taxon>
        <taxon>Betafilamentovirus</taxon>
        <taxon>Betafilamentovirus cocongregatae</taxon>
    </lineage>
</organism>
<gene>
    <name evidence="2" type="ORF">CCFV1_ORF009</name>
</gene>
<comment type="caution">
    <text evidence="2">The sequence shown here is derived from an EMBL/GenBank/DDBJ whole genome shotgun (WGS) entry which is preliminary data.</text>
</comment>
<protein>
    <submittedName>
        <fullName evidence="2">Uncharacterized protein</fullName>
    </submittedName>
</protein>
<dbReference type="EMBL" id="CAUOPR010000001">
    <property type="protein sequence ID" value="CAJ2002055.1"/>
    <property type="molecule type" value="Genomic_DNA"/>
</dbReference>
<evidence type="ECO:0000313" key="2">
    <source>
        <dbReference type="EMBL" id="CAJ2002055.1"/>
    </source>
</evidence>
<evidence type="ECO:0000256" key="1">
    <source>
        <dbReference type="SAM" id="MobiDB-lite"/>
    </source>
</evidence>
<proteinExistence type="predicted"/>
<accession>A0ABC8QK42</accession>
<keyword evidence="3" id="KW-1185">Reference proteome</keyword>
<name>A0ABC8QK42_9VIRU</name>
<feature type="region of interest" description="Disordered" evidence="1">
    <location>
        <begin position="150"/>
        <end position="194"/>
    </location>
</feature>
<reference evidence="2 3" key="1">
    <citation type="submission" date="2024-01" db="EMBL/GenBank/DDBJ databases">
        <authorList>
            <person name="Guinet B."/>
        </authorList>
    </citation>
    <scope>NUCLEOTIDE SEQUENCE [LARGE SCALE GENOMIC DNA]</scope>
</reference>
<evidence type="ECO:0000313" key="3">
    <source>
        <dbReference type="Proteomes" id="UP001642380"/>
    </source>
</evidence>
<sequence length="194" mass="21933">MDNVESFSGLVTGVYFYLQYLLQKEPGCMEFFAQFNKMLQMSDLKTFLEESFESPVNGTKHDIIMRAVEFMLKIFQLVYDRECEVCKQKKCLHDLEICTDTTNKSPQEIQEIVKELQSRVDSAKQTIEGILQKQLMLRYDESLTPADETLAESSLTPADETLAESSLTPADETPGESSLTPADETPGEDVTGLY</sequence>
<dbReference type="Proteomes" id="UP001642380">
    <property type="component" value="Unassembled WGS sequence"/>
</dbReference>